<keyword evidence="3" id="KW-1003">Cell membrane</keyword>
<keyword evidence="6" id="KW-0131">Cell cycle</keyword>
<dbReference type="GO" id="GO:0051302">
    <property type="term" value="P:regulation of cell division"/>
    <property type="evidence" value="ECO:0007669"/>
    <property type="project" value="UniProtKB-ARBA"/>
</dbReference>
<feature type="compositionally biased region" description="Basic and acidic residues" evidence="9">
    <location>
        <begin position="173"/>
        <end position="182"/>
    </location>
</feature>
<evidence type="ECO:0000256" key="8">
    <source>
        <dbReference type="ARBA" id="ARBA00046534"/>
    </source>
</evidence>
<dbReference type="GO" id="GO:0051301">
    <property type="term" value="P:cell division"/>
    <property type="evidence" value="ECO:0007669"/>
    <property type="project" value="UniProtKB-KW"/>
</dbReference>
<feature type="compositionally biased region" description="Polar residues" evidence="9">
    <location>
        <begin position="257"/>
        <end position="273"/>
    </location>
</feature>
<gene>
    <name evidence="11" type="ORF">D8674_000294</name>
</gene>
<evidence type="ECO:0000313" key="11">
    <source>
        <dbReference type="EMBL" id="KAB2597374.1"/>
    </source>
</evidence>
<sequence length="451" mass="50744">MDVRFRRPTTTRELRENSSSSSTDGAKVMQQPRAIKNLQVVYYLSRNGHLEHPHYMEITHFANHPLRLRDVMDRLTALRGKGMPALYSWSCKRSYKNGYVWNDLAENDIIYPAEGAEYVLKGSELVEGCSAERLDQLQMRSNQQMMQQQDSNFGSKRRSPLAPTRSRGHDHHHREADKYREEDGQDQDSEDEQEEQELVDYEDEKTSYTSSTTPHSRCSRGVSTDELEDPPQTRKSPTVSTHPESSPPPPPTPTPSVNNIASNQPSQRTNLSTWFEDGDPVVVSDSKSSALQSKNSVLLQLIACGSSAVAKAKNAPCVSLKQRTTATDHVKKSSESFRKEVVYKAAVKVAVAAEEDMIRCMSENPRFGNLQAEEKEYFSGSIVDDMKDQDRVLAEPMPGLKRSNSYNEQRSTKAGFVSETVEEEKKEKAAVKGKCIPRKLYSSAASKQSKK</sequence>
<evidence type="ECO:0000256" key="1">
    <source>
        <dbReference type="ARBA" id="ARBA00004413"/>
    </source>
</evidence>
<evidence type="ECO:0000256" key="3">
    <source>
        <dbReference type="ARBA" id="ARBA00022475"/>
    </source>
</evidence>
<keyword evidence="4" id="KW-0132">Cell division</keyword>
<dbReference type="Pfam" id="PF06136">
    <property type="entry name" value="SOK"/>
    <property type="match status" value="1"/>
</dbReference>
<keyword evidence="2" id="KW-0217">Developmental protein</keyword>
<reference evidence="11 12" key="1">
    <citation type="submission" date="2019-09" db="EMBL/GenBank/DDBJ databases">
        <authorList>
            <person name="Ou C."/>
        </authorList>
    </citation>
    <scope>NUCLEOTIDE SEQUENCE [LARGE SCALE GENOMIC DNA]</scope>
    <source>
        <strain evidence="11">S2</strain>
        <tissue evidence="11">Leaf</tissue>
    </source>
</reference>
<dbReference type="OrthoDB" id="1731358at2759"/>
<evidence type="ECO:0000256" key="2">
    <source>
        <dbReference type="ARBA" id="ARBA00022473"/>
    </source>
</evidence>
<dbReference type="InterPro" id="IPR010369">
    <property type="entry name" value="SOK"/>
</dbReference>
<reference evidence="11 12" key="3">
    <citation type="submission" date="2019-11" db="EMBL/GenBank/DDBJ databases">
        <title>A de novo genome assembly of a pear dwarfing rootstock.</title>
        <authorList>
            <person name="Wang F."/>
            <person name="Wang J."/>
            <person name="Li S."/>
            <person name="Zhang Y."/>
            <person name="Fang M."/>
            <person name="Ma L."/>
            <person name="Zhao Y."/>
            <person name="Jiang S."/>
        </authorList>
    </citation>
    <scope>NUCLEOTIDE SEQUENCE [LARGE SCALE GENOMIC DNA]</scope>
    <source>
        <strain evidence="11">S2</strain>
        <tissue evidence="11">Leaf</tissue>
    </source>
</reference>
<keyword evidence="12" id="KW-1185">Reference proteome</keyword>
<comment type="subunit">
    <text evidence="8">Homodimer. Forms long polymer filaments with other SOKs proteins polymers (e.g. SOK1, SOK2, SOK3 and SOK4) crucial for polar localization and biological activity. Binds to ANGUSTIFOLIA (AN).</text>
</comment>
<evidence type="ECO:0000256" key="9">
    <source>
        <dbReference type="SAM" id="MobiDB-lite"/>
    </source>
</evidence>
<proteinExistence type="inferred from homology"/>
<dbReference type="PIRSF" id="PIRSF031043">
    <property type="entry name" value="UCP031043"/>
    <property type="match status" value="1"/>
</dbReference>
<evidence type="ECO:0000256" key="6">
    <source>
        <dbReference type="ARBA" id="ARBA00023306"/>
    </source>
</evidence>
<comment type="caution">
    <text evidence="11">The sequence shown here is derived from an EMBL/GenBank/DDBJ whole genome shotgun (WGS) entry which is preliminary data.</text>
</comment>
<accession>A0A5N5FG53</accession>
<evidence type="ECO:0000259" key="10">
    <source>
        <dbReference type="Pfam" id="PF06136"/>
    </source>
</evidence>
<comment type="similarity">
    <text evidence="7">Belongs to the SOSEKI family.</text>
</comment>
<feature type="compositionally biased region" description="Polar residues" evidence="9">
    <location>
        <begin position="207"/>
        <end position="216"/>
    </location>
</feature>
<evidence type="ECO:0000256" key="4">
    <source>
        <dbReference type="ARBA" id="ARBA00022618"/>
    </source>
</evidence>
<name>A0A5N5FG53_9ROSA</name>
<dbReference type="Proteomes" id="UP000327157">
    <property type="component" value="Chromosome 1"/>
</dbReference>
<feature type="region of interest" description="Disordered" evidence="9">
    <location>
        <begin position="1"/>
        <end position="29"/>
    </location>
</feature>
<evidence type="ECO:0000256" key="7">
    <source>
        <dbReference type="ARBA" id="ARBA00024211"/>
    </source>
</evidence>
<evidence type="ECO:0000313" key="12">
    <source>
        <dbReference type="Proteomes" id="UP000327157"/>
    </source>
</evidence>
<feature type="compositionally biased region" description="Pro residues" evidence="9">
    <location>
        <begin position="245"/>
        <end position="254"/>
    </location>
</feature>
<dbReference type="GO" id="GO:2000067">
    <property type="term" value="P:regulation of root morphogenesis"/>
    <property type="evidence" value="ECO:0007669"/>
    <property type="project" value="UniProtKB-ARBA"/>
</dbReference>
<feature type="region of interest" description="Disordered" evidence="9">
    <location>
        <begin position="141"/>
        <end position="274"/>
    </location>
</feature>
<reference evidence="12" key="2">
    <citation type="submission" date="2019-10" db="EMBL/GenBank/DDBJ databases">
        <title>A de novo genome assembly of a pear dwarfing rootstock.</title>
        <authorList>
            <person name="Wang F."/>
            <person name="Wang J."/>
            <person name="Li S."/>
            <person name="Zhang Y."/>
            <person name="Fang M."/>
            <person name="Ma L."/>
            <person name="Zhao Y."/>
            <person name="Jiang S."/>
        </authorList>
    </citation>
    <scope>NUCLEOTIDE SEQUENCE [LARGE SCALE GENOMIC DNA]</scope>
</reference>
<feature type="compositionally biased region" description="Acidic residues" evidence="9">
    <location>
        <begin position="183"/>
        <end position="203"/>
    </location>
</feature>
<dbReference type="PANTHER" id="PTHR31083">
    <property type="entry name" value="UPSTREAM OF FLC PROTEIN (DUF966)"/>
    <property type="match status" value="1"/>
</dbReference>
<protein>
    <submittedName>
        <fullName evidence="11">Protein UPSTREAM OF FLC-like</fullName>
    </submittedName>
</protein>
<dbReference type="GO" id="GO:0090708">
    <property type="term" value="P:specification of plant organ axis polarity"/>
    <property type="evidence" value="ECO:0007669"/>
    <property type="project" value="UniProtKB-ARBA"/>
</dbReference>
<dbReference type="GO" id="GO:0051258">
    <property type="term" value="P:protein polymerization"/>
    <property type="evidence" value="ECO:0007669"/>
    <property type="project" value="UniProtKB-ARBA"/>
</dbReference>
<dbReference type="InterPro" id="IPR048351">
    <property type="entry name" value="SOK_DIX"/>
</dbReference>
<dbReference type="GO" id="GO:0005886">
    <property type="term" value="C:plasma membrane"/>
    <property type="evidence" value="ECO:0007669"/>
    <property type="project" value="UniProtKB-SubCell"/>
</dbReference>
<dbReference type="InterPro" id="IPR021182">
    <property type="entry name" value="SOK_magnoliopsida"/>
</dbReference>
<dbReference type="AlphaFoldDB" id="A0A5N5FG53"/>
<feature type="region of interest" description="Disordered" evidence="9">
    <location>
        <begin position="397"/>
        <end position="418"/>
    </location>
</feature>
<keyword evidence="5" id="KW-0472">Membrane</keyword>
<feature type="domain" description="SOSEKI DIX-like" evidence="10">
    <location>
        <begin position="39"/>
        <end position="126"/>
    </location>
</feature>
<evidence type="ECO:0000256" key="5">
    <source>
        <dbReference type="ARBA" id="ARBA00023136"/>
    </source>
</evidence>
<comment type="subcellular location">
    <subcellularLocation>
        <location evidence="1">Cell membrane</location>
        <topology evidence="1">Peripheral membrane protein</topology>
        <orientation evidence="1">Cytoplasmic side</orientation>
    </subcellularLocation>
</comment>
<dbReference type="PANTHER" id="PTHR31083:SF18">
    <property type="entry name" value="PROTEIN SOSEKI 2"/>
    <property type="match status" value="1"/>
</dbReference>
<organism evidence="11 12">
    <name type="scientific">Pyrus ussuriensis x Pyrus communis</name>
    <dbReference type="NCBI Taxonomy" id="2448454"/>
    <lineage>
        <taxon>Eukaryota</taxon>
        <taxon>Viridiplantae</taxon>
        <taxon>Streptophyta</taxon>
        <taxon>Embryophyta</taxon>
        <taxon>Tracheophyta</taxon>
        <taxon>Spermatophyta</taxon>
        <taxon>Magnoliopsida</taxon>
        <taxon>eudicotyledons</taxon>
        <taxon>Gunneridae</taxon>
        <taxon>Pentapetalae</taxon>
        <taxon>rosids</taxon>
        <taxon>fabids</taxon>
        <taxon>Rosales</taxon>
        <taxon>Rosaceae</taxon>
        <taxon>Amygdaloideae</taxon>
        <taxon>Maleae</taxon>
        <taxon>Pyrus</taxon>
    </lineage>
</organism>
<feature type="compositionally biased region" description="Basic and acidic residues" evidence="9">
    <location>
        <begin position="1"/>
        <end position="16"/>
    </location>
</feature>
<dbReference type="EMBL" id="SMOL01000768">
    <property type="protein sequence ID" value="KAB2597374.1"/>
    <property type="molecule type" value="Genomic_DNA"/>
</dbReference>